<dbReference type="HOGENOM" id="CLU_096418_2_0_11"/>
<organism evidence="2 3">
    <name type="scientific">Kocuria rhizophila (strain ATCC 9341 / DSM 348 / NBRC 103217 / DC2201)</name>
    <dbReference type="NCBI Taxonomy" id="378753"/>
    <lineage>
        <taxon>Bacteria</taxon>
        <taxon>Bacillati</taxon>
        <taxon>Actinomycetota</taxon>
        <taxon>Actinomycetes</taxon>
        <taxon>Micrococcales</taxon>
        <taxon>Micrococcaceae</taxon>
        <taxon>Kocuria</taxon>
    </lineage>
</organism>
<accession>B2GHM6</accession>
<name>B2GHM6_KOCRD</name>
<dbReference type="STRING" id="378753.KRH_05180"/>
<evidence type="ECO:0000313" key="3">
    <source>
        <dbReference type="Proteomes" id="UP000008838"/>
    </source>
</evidence>
<dbReference type="Proteomes" id="UP000008838">
    <property type="component" value="Chromosome"/>
</dbReference>
<dbReference type="KEGG" id="krh:KRH_05180"/>
<dbReference type="eggNOG" id="COG1569">
    <property type="taxonomic scope" value="Bacteria"/>
</dbReference>
<dbReference type="AlphaFoldDB" id="B2GHM6"/>
<evidence type="ECO:0000313" key="2">
    <source>
        <dbReference type="EMBL" id="BAG28865.1"/>
    </source>
</evidence>
<dbReference type="InterPro" id="IPR058652">
    <property type="entry name" value="VapC50_C"/>
</dbReference>
<sequence length="140" mass="15305">MRIDSHAYRRSTTASGHGQAIQATLVENYESLVPAMTNDPKDRHVLAAAVRSRAELIVTSNQKDFPTTALKPYDVAVRSPDDFLLDQLNLDPSTVVRIAEEVVADMRNPTITWNGYLEGLARAGLPLCATELEKRTAGVG</sequence>
<protein>
    <recommendedName>
        <fullName evidence="1">VapC50 C-terminal domain-containing protein</fullName>
    </recommendedName>
</protein>
<feature type="domain" description="VapC50 C-terminal" evidence="1">
    <location>
        <begin position="80"/>
        <end position="133"/>
    </location>
</feature>
<proteinExistence type="predicted"/>
<dbReference type="EMBL" id="AP009152">
    <property type="protein sequence ID" value="BAG28865.1"/>
    <property type="molecule type" value="Genomic_DNA"/>
</dbReference>
<keyword evidence="3" id="KW-1185">Reference proteome</keyword>
<dbReference type="Pfam" id="PF26343">
    <property type="entry name" value="VapC50_C"/>
    <property type="match status" value="1"/>
</dbReference>
<evidence type="ECO:0000259" key="1">
    <source>
        <dbReference type="Pfam" id="PF26343"/>
    </source>
</evidence>
<gene>
    <name evidence="2" type="ordered locus">KRH_05180</name>
</gene>
<reference evidence="2 3" key="1">
    <citation type="journal article" date="2008" name="J. Bacteriol.">
        <title>Complete genome sequence of the soil actinomycete Kocuria rhizophila.</title>
        <authorList>
            <person name="Takarada H."/>
            <person name="Sekine M."/>
            <person name="Kosugi H."/>
            <person name="Matsuo Y."/>
            <person name="Fujisawa T."/>
            <person name="Omata S."/>
            <person name="Kishi E."/>
            <person name="Shimizu A."/>
            <person name="Tsukatani N."/>
            <person name="Tanikawa S."/>
            <person name="Fujita N."/>
            <person name="Harayama S."/>
        </authorList>
    </citation>
    <scope>NUCLEOTIDE SEQUENCE [LARGE SCALE GENOMIC DNA]</scope>
    <source>
        <strain evidence="3">ATCC 9341 / DSM 348 / NBRC 103217 / DC2201</strain>
    </source>
</reference>